<gene>
    <name evidence="1" type="ORF">MUO14_06815</name>
</gene>
<dbReference type="RefSeq" id="WP_244754497.1">
    <property type="nucleotide sequence ID" value="NZ_CP095074.1"/>
</dbReference>
<dbReference type="InterPro" id="IPR011990">
    <property type="entry name" value="TPR-like_helical_dom_sf"/>
</dbReference>
<evidence type="ECO:0000313" key="1">
    <source>
        <dbReference type="EMBL" id="UOQ94654.1"/>
    </source>
</evidence>
<evidence type="ECO:0000313" key="2">
    <source>
        <dbReference type="Proteomes" id="UP000831880"/>
    </source>
</evidence>
<name>A0ABY4H2V8_9BACI</name>
<dbReference type="Gene3D" id="1.25.40.10">
    <property type="entry name" value="Tetratricopeptide repeat domain"/>
    <property type="match status" value="1"/>
</dbReference>
<accession>A0ABY4H2V8</accession>
<proteinExistence type="predicted"/>
<reference evidence="1 2" key="1">
    <citation type="submission" date="2022-04" db="EMBL/GenBank/DDBJ databases">
        <title>Halobacillus sp. isolated from saltern.</title>
        <authorList>
            <person name="Won M."/>
            <person name="Lee C.-M."/>
            <person name="Woen H.-Y."/>
            <person name="Kwon S.-W."/>
        </authorList>
    </citation>
    <scope>NUCLEOTIDE SEQUENCE [LARGE SCALE GENOMIC DNA]</scope>
    <source>
        <strain evidence="1 2">SSTM10-2</strain>
    </source>
</reference>
<keyword evidence="2" id="KW-1185">Reference proteome</keyword>
<sequence>MYSYILKLTIFLIKKEYAGYYTYLNDHALPFFKRYGHVYLIKRSEKELFNHYSKIGQFKKAVALAQPVMNYEN</sequence>
<dbReference type="EMBL" id="CP095074">
    <property type="protein sequence ID" value="UOQ94654.1"/>
    <property type="molecule type" value="Genomic_DNA"/>
</dbReference>
<organism evidence="1 2">
    <name type="scientific">Halobacillus shinanisalinarum</name>
    <dbReference type="NCBI Taxonomy" id="2932258"/>
    <lineage>
        <taxon>Bacteria</taxon>
        <taxon>Bacillati</taxon>
        <taxon>Bacillota</taxon>
        <taxon>Bacilli</taxon>
        <taxon>Bacillales</taxon>
        <taxon>Bacillaceae</taxon>
        <taxon>Halobacillus</taxon>
    </lineage>
</organism>
<protein>
    <submittedName>
        <fullName evidence="1">Uncharacterized protein</fullName>
    </submittedName>
</protein>
<dbReference type="Proteomes" id="UP000831880">
    <property type="component" value="Chromosome"/>
</dbReference>